<evidence type="ECO:0000313" key="3">
    <source>
        <dbReference type="Proteomes" id="UP000037035"/>
    </source>
</evidence>
<dbReference type="VEuPathDB" id="FungiDB:VP01_853g4"/>
<gene>
    <name evidence="2" type="ORF">VP01_853g4</name>
</gene>
<dbReference type="EMBL" id="LAVV01014093">
    <property type="protein sequence ID" value="KNZ45045.1"/>
    <property type="molecule type" value="Genomic_DNA"/>
</dbReference>
<dbReference type="Proteomes" id="UP000037035">
    <property type="component" value="Unassembled WGS sequence"/>
</dbReference>
<keyword evidence="3" id="KW-1185">Reference proteome</keyword>
<feature type="transmembrane region" description="Helical" evidence="1">
    <location>
        <begin position="253"/>
        <end position="273"/>
    </location>
</feature>
<feature type="transmembrane region" description="Helical" evidence="1">
    <location>
        <begin position="367"/>
        <end position="388"/>
    </location>
</feature>
<protein>
    <submittedName>
        <fullName evidence="2">Uncharacterized protein</fullName>
    </submittedName>
</protein>
<keyword evidence="1" id="KW-0812">Transmembrane</keyword>
<dbReference type="AlphaFoldDB" id="A0A0L6UB68"/>
<feature type="transmembrane region" description="Helical" evidence="1">
    <location>
        <begin position="323"/>
        <end position="347"/>
    </location>
</feature>
<evidence type="ECO:0000313" key="2">
    <source>
        <dbReference type="EMBL" id="KNZ45045.1"/>
    </source>
</evidence>
<feature type="transmembrane region" description="Helical" evidence="1">
    <location>
        <begin position="279"/>
        <end position="303"/>
    </location>
</feature>
<feature type="transmembrane region" description="Helical" evidence="1">
    <location>
        <begin position="496"/>
        <end position="514"/>
    </location>
</feature>
<accession>A0A0L6UB68</accession>
<comment type="caution">
    <text evidence="2">The sequence shown here is derived from an EMBL/GenBank/DDBJ whole genome shotgun (WGS) entry which is preliminary data.</text>
</comment>
<keyword evidence="1" id="KW-1133">Transmembrane helix</keyword>
<proteinExistence type="predicted"/>
<organism evidence="2 3">
    <name type="scientific">Puccinia sorghi</name>
    <dbReference type="NCBI Taxonomy" id="27349"/>
    <lineage>
        <taxon>Eukaryota</taxon>
        <taxon>Fungi</taxon>
        <taxon>Dikarya</taxon>
        <taxon>Basidiomycota</taxon>
        <taxon>Pucciniomycotina</taxon>
        <taxon>Pucciniomycetes</taxon>
        <taxon>Pucciniales</taxon>
        <taxon>Pucciniaceae</taxon>
        <taxon>Puccinia</taxon>
    </lineage>
</organism>
<keyword evidence="1" id="KW-0472">Membrane</keyword>
<name>A0A0L6UB68_9BASI</name>
<sequence length="536" mass="62003">MSEEREIERYNRKRNQHPDLILLSEPYLPDYNNTFLSYILNVFLFFHFTQKLNLFHQKWASTLFHQNSTVYQPVNWFFTTAQRGPFVMRQCVHFAFLCGLVTCTRVFCYISVETLGSLGLCANSTTYQCMLALRCCGCQLDIKPNIQTSNLIYNLINRLLSTTLLPHSLGLYQKTLFLLISNTSQELKYIHQLSQSLNLDSLSGFQLGERKTKTVNQFSPRLRFSFLSLGFVLPSLISQYSIQLTSLKSNHHFYFVILLCHLLPQLSFIEIISYSQALFFYHCFSFVSELSILTLFLSCSFCLKIIKIYRFNNITVAQHSKPIVWAFSIISTAPPLFSLIDQFLFFYPWIVYDFSFLKTRSEFPFNYFSLFILALIRIPFSFLLKFYFNFIIIMVHHQGCFHGTCMQMLSLKLLSLIFGELGPVHLISSSIPLQIFSLGYDAIKVLLGIAKWRIKFDYVRHVLQAEGFPLTCLGESRSWSGLSSEEEKKRGLACRGYLVGLISSSVCGCVWVFGRSTSHQLKPTFFFLRFPTGVIS</sequence>
<evidence type="ECO:0000256" key="1">
    <source>
        <dbReference type="SAM" id="Phobius"/>
    </source>
</evidence>
<reference evidence="2 3" key="1">
    <citation type="submission" date="2015-08" db="EMBL/GenBank/DDBJ databases">
        <title>Next Generation Sequencing and Analysis of the Genome of Puccinia sorghi L Schw, the Causal Agent of Maize Common Rust.</title>
        <authorList>
            <person name="Rochi L."/>
            <person name="Burguener G."/>
            <person name="Darino M."/>
            <person name="Turjanski A."/>
            <person name="Kreff E."/>
            <person name="Dieguez M.J."/>
            <person name="Sacco F."/>
        </authorList>
    </citation>
    <scope>NUCLEOTIDE SEQUENCE [LARGE SCALE GENOMIC DNA]</scope>
    <source>
        <strain evidence="2 3">RO10H11247</strain>
    </source>
</reference>